<evidence type="ECO:0000313" key="2">
    <source>
        <dbReference type="Proteomes" id="UP000239187"/>
    </source>
</evidence>
<dbReference type="GO" id="GO:0016740">
    <property type="term" value="F:transferase activity"/>
    <property type="evidence" value="ECO:0007669"/>
    <property type="project" value="UniProtKB-KW"/>
</dbReference>
<dbReference type="AlphaFoldDB" id="A0A2L0UCC7"/>
<organism evidence="1 2">
    <name type="scientific">Arthrobacter agilis</name>
    <dbReference type="NCBI Taxonomy" id="37921"/>
    <lineage>
        <taxon>Bacteria</taxon>
        <taxon>Bacillati</taxon>
        <taxon>Actinomycetota</taxon>
        <taxon>Actinomycetes</taxon>
        <taxon>Micrococcales</taxon>
        <taxon>Micrococcaceae</taxon>
        <taxon>Arthrobacter</taxon>
    </lineage>
</organism>
<keyword evidence="1" id="KW-0808">Transferase</keyword>
<gene>
    <name evidence="1" type="ORF">CVO76_04045</name>
</gene>
<dbReference type="InterPro" id="IPR037171">
    <property type="entry name" value="NagB/RpiA_transferase-like"/>
</dbReference>
<dbReference type="Proteomes" id="UP000239187">
    <property type="component" value="Chromosome"/>
</dbReference>
<name>A0A2L0UCC7_9MICC</name>
<protein>
    <submittedName>
        <fullName evidence="1">Succinyl-CoA--3-ketoacid-CoA transferase</fullName>
    </submittedName>
</protein>
<feature type="non-terminal residue" evidence="1">
    <location>
        <position position="30"/>
    </location>
</feature>
<dbReference type="EMBL" id="CP024915">
    <property type="protein sequence ID" value="AUZ86904.1"/>
    <property type="molecule type" value="Genomic_DNA"/>
</dbReference>
<evidence type="ECO:0000313" key="1">
    <source>
        <dbReference type="EMBL" id="AUZ86904.1"/>
    </source>
</evidence>
<sequence length="30" mass="2713">MINKVVGSAAEAVADIPDGASLAVGGSGGV</sequence>
<dbReference type="Gene3D" id="3.40.1080.10">
    <property type="entry name" value="Glutaconate Coenzyme A-transferase"/>
    <property type="match status" value="1"/>
</dbReference>
<dbReference type="SUPFAM" id="SSF100950">
    <property type="entry name" value="NagB/RpiA/CoA transferase-like"/>
    <property type="match status" value="1"/>
</dbReference>
<proteinExistence type="predicted"/>
<reference evidence="1 2" key="1">
    <citation type="submission" date="2017-11" db="EMBL/GenBank/DDBJ databases">
        <title>Draft genome of Arthrobacter agilis strain UMCV2, a plant growth-promoting rhizobacterium and biocontrol capacity of phytopathogenic fungi.</title>
        <authorList>
            <person name="Martinez-Camara R."/>
            <person name="Santoyo G."/>
            <person name="Moreno-Hagelsieb G."/>
            <person name="Valencia-Cantero E."/>
        </authorList>
    </citation>
    <scope>NUCLEOTIDE SEQUENCE [LARGE SCALE GENOMIC DNA]</scope>
    <source>
        <strain evidence="1 2">UMCV2</strain>
    </source>
</reference>
<accession>A0A2L0UCC7</accession>